<organism evidence="4 5">
    <name type="scientific">Chloracidobacterium sp. N</name>
    <dbReference type="NCBI Taxonomy" id="2821540"/>
    <lineage>
        <taxon>Bacteria</taxon>
        <taxon>Pseudomonadati</taxon>
        <taxon>Acidobacteriota</taxon>
        <taxon>Terriglobia</taxon>
        <taxon>Terriglobales</taxon>
        <taxon>Acidobacteriaceae</taxon>
        <taxon>Chloracidobacterium</taxon>
        <taxon>Chloracidobacterium aggregatum</taxon>
    </lineage>
</organism>
<feature type="domain" description="Zinc-ribbon" evidence="3">
    <location>
        <begin position="5"/>
        <end position="26"/>
    </location>
</feature>
<keyword evidence="2" id="KW-1133">Transmembrane helix</keyword>
<protein>
    <submittedName>
        <fullName evidence="4">Zinc-ribbon domain-containing protein</fullName>
    </submittedName>
</protein>
<accession>A0ABX8AYU2</accession>
<feature type="region of interest" description="Disordered" evidence="1">
    <location>
        <begin position="26"/>
        <end position="61"/>
    </location>
</feature>
<evidence type="ECO:0000256" key="1">
    <source>
        <dbReference type="SAM" id="MobiDB-lite"/>
    </source>
</evidence>
<evidence type="ECO:0000256" key="2">
    <source>
        <dbReference type="SAM" id="Phobius"/>
    </source>
</evidence>
<reference evidence="4 5" key="1">
    <citation type="submission" date="2021-03" db="EMBL/GenBank/DDBJ databases">
        <title>Genomic and phenotypic characterization of Chloracidobacterium isolates provides evidence for multiple species.</title>
        <authorList>
            <person name="Saini M.K."/>
            <person name="Costas A.M.G."/>
            <person name="Tank M."/>
            <person name="Bryant D.A."/>
        </authorList>
    </citation>
    <scope>NUCLEOTIDE SEQUENCE [LARGE SCALE GENOMIC DNA]</scope>
    <source>
        <strain evidence="4 5">N</strain>
    </source>
</reference>
<name>A0ABX8AYU2_9BACT</name>
<dbReference type="EMBL" id="CP072642">
    <property type="protein sequence ID" value="QUV93378.1"/>
    <property type="molecule type" value="Genomic_DNA"/>
</dbReference>
<feature type="transmembrane region" description="Helical" evidence="2">
    <location>
        <begin position="121"/>
        <end position="152"/>
    </location>
</feature>
<feature type="compositionally biased region" description="Low complexity" evidence="1">
    <location>
        <begin position="26"/>
        <end position="57"/>
    </location>
</feature>
<keyword evidence="5" id="KW-1185">Reference proteome</keyword>
<evidence type="ECO:0000313" key="5">
    <source>
        <dbReference type="Proteomes" id="UP000677668"/>
    </source>
</evidence>
<keyword evidence="2" id="KW-0472">Membrane</keyword>
<dbReference type="Pfam" id="PF13240">
    <property type="entry name" value="Zn_Ribbon_1"/>
    <property type="match status" value="1"/>
</dbReference>
<evidence type="ECO:0000313" key="4">
    <source>
        <dbReference type="EMBL" id="QUV93378.1"/>
    </source>
</evidence>
<evidence type="ECO:0000259" key="3">
    <source>
        <dbReference type="Pfam" id="PF13240"/>
    </source>
</evidence>
<dbReference type="Proteomes" id="UP000677668">
    <property type="component" value="Chromosome 1"/>
</dbReference>
<gene>
    <name evidence="4" type="ORF">J8C05_08340</name>
</gene>
<feature type="transmembrane region" description="Helical" evidence="2">
    <location>
        <begin position="172"/>
        <end position="195"/>
    </location>
</feature>
<keyword evidence="2" id="KW-0812">Transmembrane</keyword>
<sequence>MPFYYCPNCGASNPDSAAACYNCGAPNPTAQTTDATPPAATNPFEAPTQPQSPYQAPSYPPYPPPVTPSPYGMPPAPYQQPYVTPDVTPAYGPPLYGPVGYQDPAFSVEAQRWQGQARTALILGVLGVPGMLCCMSPGALLGTVLGTVALALGIQSKSSLQRLGVAEGQAMALIGMIFGGLDIAIGLLALLVLFLK</sequence>
<proteinExistence type="predicted"/>
<dbReference type="RefSeq" id="WP_211421765.1">
    <property type="nucleotide sequence ID" value="NZ_CP072642.1"/>
</dbReference>
<dbReference type="InterPro" id="IPR026870">
    <property type="entry name" value="Zinc_ribbon_dom"/>
</dbReference>